<feature type="region of interest" description="Disordered" evidence="1">
    <location>
        <begin position="18"/>
        <end position="38"/>
    </location>
</feature>
<evidence type="ECO:0000256" key="1">
    <source>
        <dbReference type="SAM" id="MobiDB-lite"/>
    </source>
</evidence>
<evidence type="ECO:0000313" key="3">
    <source>
        <dbReference type="EMBL" id="ARZ72105.1"/>
    </source>
</evidence>
<proteinExistence type="predicted"/>
<dbReference type="EMBL" id="CP021744">
    <property type="protein sequence ID" value="ARZ72105.1"/>
    <property type="molecule type" value="Genomic_DNA"/>
</dbReference>
<dbReference type="Proteomes" id="UP000195755">
    <property type="component" value="Chromosome"/>
</dbReference>
<feature type="region of interest" description="Disordered" evidence="1">
    <location>
        <begin position="67"/>
        <end position="105"/>
    </location>
</feature>
<dbReference type="AlphaFoldDB" id="A0A1Z2LCV1"/>
<reference evidence="3 4" key="1">
    <citation type="submission" date="2017-06" db="EMBL/GenBank/DDBJ databases">
        <title>Streptomyces albireticuli Genome sequencing and assembly.</title>
        <authorList>
            <person name="Wang Y."/>
            <person name="Du B."/>
            <person name="Ding Y."/>
            <person name="Liu H."/>
            <person name="Hou Q."/>
            <person name="Liu K."/>
            <person name="Yao L."/>
            <person name="Wang C."/>
        </authorList>
    </citation>
    <scope>NUCLEOTIDE SEQUENCE [LARGE SCALE GENOMIC DNA]</scope>
    <source>
        <strain evidence="3 4">MDJK11</strain>
    </source>
</reference>
<accession>A0A1Z2LCV1</accession>
<name>A0A1Z2LCV1_9ACTN</name>
<gene>
    <name evidence="3" type="ORF">SMD11_6529</name>
</gene>
<evidence type="ECO:0000313" key="4">
    <source>
        <dbReference type="Proteomes" id="UP000195755"/>
    </source>
</evidence>
<feature type="chain" id="PRO_5039474465" evidence="2">
    <location>
        <begin position="22"/>
        <end position="105"/>
    </location>
</feature>
<dbReference type="RefSeq" id="WP_087929782.1">
    <property type="nucleotide sequence ID" value="NZ_CP021744.1"/>
</dbReference>
<dbReference type="OrthoDB" id="4252876at2"/>
<protein>
    <submittedName>
        <fullName evidence="3">Uncharacterized protein</fullName>
    </submittedName>
</protein>
<evidence type="ECO:0000256" key="2">
    <source>
        <dbReference type="SAM" id="SignalP"/>
    </source>
</evidence>
<organism evidence="3 4">
    <name type="scientific">Streptomyces albireticuli</name>
    <dbReference type="NCBI Taxonomy" id="1940"/>
    <lineage>
        <taxon>Bacteria</taxon>
        <taxon>Bacillati</taxon>
        <taxon>Actinomycetota</taxon>
        <taxon>Actinomycetes</taxon>
        <taxon>Kitasatosporales</taxon>
        <taxon>Streptomycetaceae</taxon>
        <taxon>Streptomyces</taxon>
    </lineage>
</organism>
<sequence>MSIVLAATLVAGGMGASVAPAAGAASLSRPEARGDQPPFRYADCFRVAKKRGETPAHAKWHCDELVKKGWVKPPQTKRPQSKPAQAKHPKADHKVKHPKAKAPKN</sequence>
<feature type="signal peptide" evidence="2">
    <location>
        <begin position="1"/>
        <end position="21"/>
    </location>
</feature>
<keyword evidence="2" id="KW-0732">Signal</keyword>
<dbReference type="KEGG" id="salj:SMD11_6529"/>
<feature type="compositionally biased region" description="Basic residues" evidence="1">
    <location>
        <begin position="85"/>
        <end position="105"/>
    </location>
</feature>